<evidence type="ECO:0000256" key="4">
    <source>
        <dbReference type="ARBA" id="ARBA00022538"/>
    </source>
</evidence>
<dbReference type="NCBIfam" id="TIGR00933">
    <property type="entry name" value="2a38"/>
    <property type="match status" value="1"/>
</dbReference>
<dbReference type="InterPro" id="IPR003445">
    <property type="entry name" value="Cat_transpt"/>
</dbReference>
<keyword evidence="9 10" id="KW-0472">Membrane</keyword>
<dbReference type="RefSeq" id="WP_004098623.1">
    <property type="nucleotide sequence ID" value="NZ_AFGF01000221.1"/>
</dbReference>
<feature type="transmembrane region" description="Helical" evidence="10">
    <location>
        <begin position="417"/>
        <end position="439"/>
    </location>
</feature>
<evidence type="ECO:0000256" key="10">
    <source>
        <dbReference type="SAM" id="Phobius"/>
    </source>
</evidence>
<feature type="transmembrane region" description="Helical" evidence="10">
    <location>
        <begin position="242"/>
        <end position="262"/>
    </location>
</feature>
<feature type="transmembrane region" description="Helical" evidence="10">
    <location>
        <begin position="141"/>
        <end position="162"/>
    </location>
</feature>
<evidence type="ECO:0000256" key="1">
    <source>
        <dbReference type="ARBA" id="ARBA00004651"/>
    </source>
</evidence>
<keyword evidence="12" id="KW-1185">Reference proteome</keyword>
<accession>F7NNF9</accession>
<feature type="transmembrane region" description="Helical" evidence="10">
    <location>
        <begin position="361"/>
        <end position="381"/>
    </location>
</feature>
<evidence type="ECO:0000313" key="11">
    <source>
        <dbReference type="EMBL" id="EGO62400.1"/>
    </source>
</evidence>
<gene>
    <name evidence="11" type="ORF">ALO_18250</name>
</gene>
<keyword evidence="7 10" id="KW-1133">Transmembrane helix</keyword>
<evidence type="ECO:0000256" key="5">
    <source>
        <dbReference type="ARBA" id="ARBA00022692"/>
    </source>
</evidence>
<dbReference type="Proteomes" id="UP000003240">
    <property type="component" value="Unassembled WGS sequence"/>
</dbReference>
<feature type="transmembrane region" description="Helical" evidence="10">
    <location>
        <begin position="168"/>
        <end position="190"/>
    </location>
</feature>
<dbReference type="GO" id="GO:0015379">
    <property type="term" value="F:potassium:chloride symporter activity"/>
    <property type="evidence" value="ECO:0007669"/>
    <property type="project" value="InterPro"/>
</dbReference>
<proteinExistence type="predicted"/>
<organism evidence="11 12">
    <name type="scientific">Acetonema longum DSM 6540</name>
    <dbReference type="NCBI Taxonomy" id="1009370"/>
    <lineage>
        <taxon>Bacteria</taxon>
        <taxon>Bacillati</taxon>
        <taxon>Bacillota</taxon>
        <taxon>Negativicutes</taxon>
        <taxon>Acetonemataceae</taxon>
        <taxon>Acetonema</taxon>
    </lineage>
</organism>
<dbReference type="eggNOG" id="COG0168">
    <property type="taxonomic scope" value="Bacteria"/>
</dbReference>
<evidence type="ECO:0000256" key="9">
    <source>
        <dbReference type="ARBA" id="ARBA00023136"/>
    </source>
</evidence>
<feature type="transmembrane region" description="Helical" evidence="10">
    <location>
        <begin position="202"/>
        <end position="222"/>
    </location>
</feature>
<dbReference type="PANTHER" id="PTHR32024">
    <property type="entry name" value="TRK SYSTEM POTASSIUM UPTAKE PROTEIN TRKG-RELATED"/>
    <property type="match status" value="1"/>
</dbReference>
<evidence type="ECO:0000256" key="6">
    <source>
        <dbReference type="ARBA" id="ARBA00022958"/>
    </source>
</evidence>
<dbReference type="Pfam" id="PF02386">
    <property type="entry name" value="TrkH"/>
    <property type="match status" value="1"/>
</dbReference>
<keyword evidence="6" id="KW-0630">Potassium</keyword>
<evidence type="ECO:0000256" key="8">
    <source>
        <dbReference type="ARBA" id="ARBA00023065"/>
    </source>
</evidence>
<evidence type="ECO:0000313" key="12">
    <source>
        <dbReference type="Proteomes" id="UP000003240"/>
    </source>
</evidence>
<dbReference type="PANTHER" id="PTHR32024:SF1">
    <property type="entry name" value="KTR SYSTEM POTASSIUM UPTAKE PROTEIN B"/>
    <property type="match status" value="1"/>
</dbReference>
<keyword evidence="5 10" id="KW-0812">Transmembrane</keyword>
<sequence>MKLPTQQALLRSLIDTSEWKLTPYQILVLGFAVLIFLGTFLLMTPLASASGQSLSFIDALFTATSAVCVTGLVVVDTGTYFTLFGQMVIIFLIQVGGLGIMTMTTLMALLTGKKIRLRERLVIQEALNQLSLAGVVKLTSYIIKVTLCIEFIGGTILALRWYDEYSLMGIYMGYWHAVSSFCNAGFDLFGHFSSLTHYVGDFTVNMTVCSLIILGGIGFTVISDVRDASSFRRCSLHTRIVLMTTAVFLVAGTIGIFFLELLNVKTLGSLSWVDKLLASFFQSVTTRTAGYNTLDISQMNQATWLYMIFLMFIGASPASTGGGIKTSTFAVIVMAIGAFTRGKTEAEIFERRISHVTTYKAFTVFFMAAGLVVLACMVLSITEQTPFINILFEVVSAFGTVGLSTGITPGLSPVGKIGIIITMFAGRVGLMTIILALVLRERKKSVVQYPEGKIIIG</sequence>
<dbReference type="InterPro" id="IPR004772">
    <property type="entry name" value="TrkH"/>
</dbReference>
<reference evidence="11 12" key="1">
    <citation type="journal article" date="2011" name="EMBO J.">
        <title>Structural diversity of bacterial flagellar motors.</title>
        <authorList>
            <person name="Chen S."/>
            <person name="Beeby M."/>
            <person name="Murphy G.E."/>
            <person name="Leadbetter J.R."/>
            <person name="Hendrixson D.R."/>
            <person name="Briegel A."/>
            <person name="Li Z."/>
            <person name="Shi J."/>
            <person name="Tocheva E.I."/>
            <person name="Muller A."/>
            <person name="Dobro M.J."/>
            <person name="Jensen G.J."/>
        </authorList>
    </citation>
    <scope>NUCLEOTIDE SEQUENCE [LARGE SCALE GENOMIC DNA]</scope>
    <source>
        <strain evidence="11 12">DSM 6540</strain>
    </source>
</reference>
<comment type="subcellular location">
    <subcellularLocation>
        <location evidence="1">Cell membrane</location>
        <topology evidence="1">Multi-pass membrane protein</topology>
    </subcellularLocation>
</comment>
<dbReference type="GO" id="GO:0005886">
    <property type="term" value="C:plasma membrane"/>
    <property type="evidence" value="ECO:0007669"/>
    <property type="project" value="UniProtKB-SubCell"/>
</dbReference>
<keyword evidence="3" id="KW-1003">Cell membrane</keyword>
<dbReference type="OrthoDB" id="9810952at2"/>
<feature type="transmembrane region" description="Helical" evidence="10">
    <location>
        <begin position="24"/>
        <end position="44"/>
    </location>
</feature>
<feature type="transmembrane region" description="Helical" evidence="10">
    <location>
        <begin position="87"/>
        <end position="110"/>
    </location>
</feature>
<dbReference type="STRING" id="1009370.ALO_18250"/>
<feature type="transmembrane region" description="Helical" evidence="10">
    <location>
        <begin position="56"/>
        <end position="75"/>
    </location>
</feature>
<keyword evidence="2" id="KW-0813">Transport</keyword>
<evidence type="ECO:0000256" key="2">
    <source>
        <dbReference type="ARBA" id="ARBA00022448"/>
    </source>
</evidence>
<dbReference type="AlphaFoldDB" id="F7NNF9"/>
<keyword evidence="4" id="KW-0633">Potassium transport</keyword>
<evidence type="ECO:0000256" key="3">
    <source>
        <dbReference type="ARBA" id="ARBA00022475"/>
    </source>
</evidence>
<name>F7NNF9_9FIRM</name>
<keyword evidence="8" id="KW-0406">Ion transport</keyword>
<dbReference type="EMBL" id="AFGF01000221">
    <property type="protein sequence ID" value="EGO62400.1"/>
    <property type="molecule type" value="Genomic_DNA"/>
</dbReference>
<comment type="caution">
    <text evidence="11">The sequence shown here is derived from an EMBL/GenBank/DDBJ whole genome shotgun (WGS) entry which is preliminary data.</text>
</comment>
<evidence type="ECO:0000256" key="7">
    <source>
        <dbReference type="ARBA" id="ARBA00022989"/>
    </source>
</evidence>
<protein>
    <submittedName>
        <fullName evidence="11">Potassium uptake protein, TrkH family</fullName>
    </submittedName>
</protein>
<feature type="transmembrane region" description="Helical" evidence="10">
    <location>
        <begin position="302"/>
        <end position="318"/>
    </location>
</feature>